<dbReference type="InterPro" id="IPR018912">
    <property type="entry name" value="DUF2478"/>
</dbReference>
<sequence length="171" mass="18104">MLGFVTIDNDAPGAADRILAEAARLLAERGVRLAGAVQFNIDHGPDRDCDMDLRILGDDGPEIRISQSLGSCSQGCRLDTDALMQAAGRIVAVLDGGADLVILNKFGKQESRGGGFREVIARALDDEIPVLLYVPPEMLADFHAFAGDLAQPVSAASMQDWCLGALDRPAA</sequence>
<reference evidence="1 2" key="1">
    <citation type="journal article" date="2015" name="Stand. Genomic Sci.">
        <title>Genomic Encyclopedia of Bacterial and Archaeal Type Strains, Phase III: the genomes of soil and plant-associated and newly described type strains.</title>
        <authorList>
            <person name="Whitman W.B."/>
            <person name="Woyke T."/>
            <person name="Klenk H.P."/>
            <person name="Zhou Y."/>
            <person name="Lilburn T.G."/>
            <person name="Beck B.J."/>
            <person name="De Vos P."/>
            <person name="Vandamme P."/>
            <person name="Eisen J.A."/>
            <person name="Garrity G."/>
            <person name="Hugenholtz P."/>
            <person name="Kyrpides N.C."/>
        </authorList>
    </citation>
    <scope>NUCLEOTIDE SEQUENCE [LARGE SCALE GENOMIC DNA]</scope>
    <source>
        <strain evidence="1 2">CGMCC 1.5364</strain>
    </source>
</reference>
<keyword evidence="2" id="KW-1185">Reference proteome</keyword>
<dbReference type="EMBL" id="VLKU01000017">
    <property type="protein sequence ID" value="TWI28048.1"/>
    <property type="molecule type" value="Genomic_DNA"/>
</dbReference>
<dbReference type="RefSeq" id="WP_145400018.1">
    <property type="nucleotide sequence ID" value="NZ_VLKU01000017.1"/>
</dbReference>
<name>A0A562N7I6_9RHOB</name>
<gene>
    <name evidence="1" type="ORF">IQ24_03879</name>
</gene>
<accession>A0A562N7I6</accession>
<dbReference type="OrthoDB" id="5918880at2"/>
<protein>
    <submittedName>
        <fullName evidence="1">Uncharacterized protein DUF2478</fullName>
    </submittedName>
</protein>
<comment type="caution">
    <text evidence="1">The sequence shown here is derived from an EMBL/GenBank/DDBJ whole genome shotgun (WGS) entry which is preliminary data.</text>
</comment>
<dbReference type="AlphaFoldDB" id="A0A562N7I6"/>
<dbReference type="Pfam" id="PF10649">
    <property type="entry name" value="DUF2478"/>
    <property type="match status" value="1"/>
</dbReference>
<organism evidence="1 2">
    <name type="scientific">Paracoccus sulfuroxidans</name>
    <dbReference type="NCBI Taxonomy" id="384678"/>
    <lineage>
        <taxon>Bacteria</taxon>
        <taxon>Pseudomonadati</taxon>
        <taxon>Pseudomonadota</taxon>
        <taxon>Alphaproteobacteria</taxon>
        <taxon>Rhodobacterales</taxon>
        <taxon>Paracoccaceae</taxon>
        <taxon>Paracoccus</taxon>
    </lineage>
</organism>
<evidence type="ECO:0000313" key="2">
    <source>
        <dbReference type="Proteomes" id="UP000316225"/>
    </source>
</evidence>
<proteinExistence type="predicted"/>
<evidence type="ECO:0000313" key="1">
    <source>
        <dbReference type="EMBL" id="TWI28048.1"/>
    </source>
</evidence>
<dbReference type="Proteomes" id="UP000316225">
    <property type="component" value="Unassembled WGS sequence"/>
</dbReference>